<evidence type="ECO:0000313" key="8">
    <source>
        <dbReference type="Proteomes" id="UP001589568"/>
    </source>
</evidence>
<comment type="cofactor">
    <cofactor evidence="1">
        <name>Mg(2+)</name>
        <dbReference type="ChEBI" id="CHEBI:18420"/>
    </cofactor>
</comment>
<evidence type="ECO:0000313" key="7">
    <source>
        <dbReference type="EMBL" id="MFB9471884.1"/>
    </source>
</evidence>
<dbReference type="SUPFAM" id="SSF55811">
    <property type="entry name" value="Nudix"/>
    <property type="match status" value="1"/>
</dbReference>
<protein>
    <submittedName>
        <fullName evidence="7">NUDIX hydrolase</fullName>
    </submittedName>
</protein>
<dbReference type="Proteomes" id="UP001589568">
    <property type="component" value="Unassembled WGS sequence"/>
</dbReference>
<evidence type="ECO:0000259" key="6">
    <source>
        <dbReference type="PROSITE" id="PS51462"/>
    </source>
</evidence>
<dbReference type="PRINTS" id="PR00502">
    <property type="entry name" value="NUDIXFAMILY"/>
</dbReference>
<dbReference type="Pfam" id="PF00293">
    <property type="entry name" value="NUDIX"/>
    <property type="match status" value="1"/>
</dbReference>
<dbReference type="PROSITE" id="PS00893">
    <property type="entry name" value="NUDIX_BOX"/>
    <property type="match status" value="1"/>
</dbReference>
<dbReference type="EMBL" id="JBHMCF010000019">
    <property type="protein sequence ID" value="MFB9471884.1"/>
    <property type="molecule type" value="Genomic_DNA"/>
</dbReference>
<feature type="domain" description="Nudix hydrolase" evidence="6">
    <location>
        <begin position="5"/>
        <end position="152"/>
    </location>
</feature>
<evidence type="ECO:0000256" key="2">
    <source>
        <dbReference type="ARBA" id="ARBA00005582"/>
    </source>
</evidence>
<evidence type="ECO:0000256" key="5">
    <source>
        <dbReference type="RuleBase" id="RU003476"/>
    </source>
</evidence>
<gene>
    <name evidence="7" type="ORF">ACFFR3_20405</name>
</gene>
<proteinExistence type="inferred from homology"/>
<dbReference type="Gene3D" id="3.90.79.10">
    <property type="entry name" value="Nucleoside Triphosphate Pyrophosphohydrolase"/>
    <property type="match status" value="1"/>
</dbReference>
<comment type="similarity">
    <text evidence="2 5">Belongs to the Nudix hydrolase family.</text>
</comment>
<sequence length="164" mass="17937">MPLYTQRPTARVILADPGDQVLMLRLLPPDPWPRVLSWHLPGGGIEPGESAADAAVREAWEETGHVLDPQALVGPVATNEGPWSNLGRHFYSVHTYFFARVAAATLEPGALEDYEVEELARGHRWWRADELAAVQEPVFPPGLAGILPALLAGDRPAEPVKLGW</sequence>
<evidence type="ECO:0000256" key="4">
    <source>
        <dbReference type="ARBA" id="ARBA00022842"/>
    </source>
</evidence>
<dbReference type="InterPro" id="IPR015797">
    <property type="entry name" value="NUDIX_hydrolase-like_dom_sf"/>
</dbReference>
<dbReference type="RefSeq" id="WP_364373481.1">
    <property type="nucleotide sequence ID" value="NZ_JBHMCF010000019.1"/>
</dbReference>
<keyword evidence="3 5" id="KW-0378">Hydrolase</keyword>
<dbReference type="PANTHER" id="PTHR43046">
    <property type="entry name" value="GDP-MANNOSE MANNOSYL HYDROLASE"/>
    <property type="match status" value="1"/>
</dbReference>
<name>A0ABV5NNK2_9ACTN</name>
<keyword evidence="4" id="KW-0460">Magnesium</keyword>
<dbReference type="InterPro" id="IPR000086">
    <property type="entry name" value="NUDIX_hydrolase_dom"/>
</dbReference>
<accession>A0ABV5NNK2</accession>
<dbReference type="CDD" id="cd04685">
    <property type="entry name" value="NUDIX_Hydrolase"/>
    <property type="match status" value="1"/>
</dbReference>
<organism evidence="7 8">
    <name type="scientific">Nonomuraea salmonea</name>
    <dbReference type="NCBI Taxonomy" id="46181"/>
    <lineage>
        <taxon>Bacteria</taxon>
        <taxon>Bacillati</taxon>
        <taxon>Actinomycetota</taxon>
        <taxon>Actinomycetes</taxon>
        <taxon>Streptosporangiales</taxon>
        <taxon>Streptosporangiaceae</taxon>
        <taxon>Nonomuraea</taxon>
    </lineage>
</organism>
<dbReference type="InterPro" id="IPR020476">
    <property type="entry name" value="Nudix_hydrolase"/>
</dbReference>
<reference evidence="7 8" key="1">
    <citation type="submission" date="2024-09" db="EMBL/GenBank/DDBJ databases">
        <authorList>
            <person name="Sun Q."/>
            <person name="Mori K."/>
        </authorList>
    </citation>
    <scope>NUCLEOTIDE SEQUENCE [LARGE SCALE GENOMIC DNA]</scope>
    <source>
        <strain evidence="7 8">JCM 3324</strain>
    </source>
</reference>
<dbReference type="InterPro" id="IPR020084">
    <property type="entry name" value="NUDIX_hydrolase_CS"/>
</dbReference>
<dbReference type="PANTHER" id="PTHR43046:SF12">
    <property type="entry name" value="GDP-MANNOSE MANNOSYL HYDROLASE"/>
    <property type="match status" value="1"/>
</dbReference>
<evidence type="ECO:0000256" key="1">
    <source>
        <dbReference type="ARBA" id="ARBA00001946"/>
    </source>
</evidence>
<comment type="caution">
    <text evidence="7">The sequence shown here is derived from an EMBL/GenBank/DDBJ whole genome shotgun (WGS) entry which is preliminary data.</text>
</comment>
<keyword evidence="8" id="KW-1185">Reference proteome</keyword>
<dbReference type="PROSITE" id="PS51462">
    <property type="entry name" value="NUDIX"/>
    <property type="match status" value="1"/>
</dbReference>
<dbReference type="GO" id="GO:0016787">
    <property type="term" value="F:hydrolase activity"/>
    <property type="evidence" value="ECO:0007669"/>
    <property type="project" value="UniProtKB-KW"/>
</dbReference>
<evidence type="ECO:0000256" key="3">
    <source>
        <dbReference type="ARBA" id="ARBA00022801"/>
    </source>
</evidence>